<organism evidence="1 2">
    <name type="scientific">Aliidiomarina soli</name>
    <dbReference type="NCBI Taxonomy" id="1928574"/>
    <lineage>
        <taxon>Bacteria</taxon>
        <taxon>Pseudomonadati</taxon>
        <taxon>Pseudomonadota</taxon>
        <taxon>Gammaproteobacteria</taxon>
        <taxon>Alteromonadales</taxon>
        <taxon>Idiomarinaceae</taxon>
        <taxon>Aliidiomarina</taxon>
    </lineage>
</organism>
<comment type="caution">
    <text evidence="1">The sequence shown here is derived from an EMBL/GenBank/DDBJ whole genome shotgun (WGS) entry which is preliminary data.</text>
</comment>
<evidence type="ECO:0000313" key="1">
    <source>
        <dbReference type="EMBL" id="RUO33751.1"/>
    </source>
</evidence>
<name>A0A432WJ56_9GAMM</name>
<gene>
    <name evidence="1" type="ORF">CWE14_04605</name>
</gene>
<protein>
    <recommendedName>
        <fullName evidence="3">Glycoside hydrolase family 19 catalytic domain-containing protein</fullName>
    </recommendedName>
</protein>
<sequence length="767" mass="87694">MDVSYPIKTSATARSEGALLELLSKVRTEATGHYLLSEGGRWHGGIHITERSHPNHPFEPIRALADGELVAYRMTEDYLQSSFQGQTLHYSNSFCLLRHRCPVPDTQDSFTFYSLYMHLRPLNYQPGPLYRVKSTRNTRRAANPAEHSGDTQTLAAGSLIECLSDPAEQHSLGGNDYLFVKARTYNPENGDVGEPFWVALHEKNSPAFYTDGFEVQSTFPRWYPQPRITPPQDNGLERFQLTSGRNIRWASPPYLSAVADATLPTGSQLLRLDDAEVRARLGQDGAEYTFHRYRILSGENKGQEGWMAFDAASFSHMQTQAIALPAEQQPDIRTDQLVVLETPIAIRAGDALGYLGLHERLCREGDGSVEHSHQIHLEAFAVEPPPQALFNSEHWRWMSQGDITDHEANPKADNGFFKNLLTSLDDNEDEHLSHGEVQQAYRNDEIATSLEHLLSLHTNEWHDDANRAHYKWWEIYLGQVHAWARGQDERQAFYEKLQDNLEHERERLTHLKWLDAAQGRLGLTKDVWHMHPIRLVSQLRHEQRYIDVEDFILNYDAVHQDKDRMGWYDLVELKYINLDPFGETSKNNLRDFLNAINTVYYDYFDEFNVYYLAYILATARLESYDFTKGQARGFFDPGAERLGEQEANINYGGRLGNNQPGDGYRFRGRGYCQLTGRDNYERLGSALNVDLVTDPTFASDPELATRIILLGMKDGRFTGRSLSRYLDPKISNFPDYVGARGIINPGDKPEIIARDAREFQKLLEEGL</sequence>
<dbReference type="Proteomes" id="UP000287823">
    <property type="component" value="Unassembled WGS sequence"/>
</dbReference>
<keyword evidence="2" id="KW-1185">Reference proteome</keyword>
<dbReference type="EMBL" id="PIPO01000002">
    <property type="protein sequence ID" value="RUO33751.1"/>
    <property type="molecule type" value="Genomic_DNA"/>
</dbReference>
<dbReference type="Gene3D" id="1.10.530.10">
    <property type="match status" value="1"/>
</dbReference>
<dbReference type="InterPro" id="IPR023346">
    <property type="entry name" value="Lysozyme-like_dom_sf"/>
</dbReference>
<dbReference type="SUPFAM" id="SSF53955">
    <property type="entry name" value="Lysozyme-like"/>
    <property type="match status" value="1"/>
</dbReference>
<reference evidence="1 2" key="1">
    <citation type="journal article" date="2011" name="Front. Microbiol.">
        <title>Genomic signatures of strain selection and enhancement in Bacillus atrophaeus var. globigii, a historical biowarfare simulant.</title>
        <authorList>
            <person name="Gibbons H.S."/>
            <person name="Broomall S.M."/>
            <person name="McNew L.A."/>
            <person name="Daligault H."/>
            <person name="Chapman C."/>
            <person name="Bruce D."/>
            <person name="Karavis M."/>
            <person name="Krepps M."/>
            <person name="McGregor P.A."/>
            <person name="Hong C."/>
            <person name="Park K.H."/>
            <person name="Akmal A."/>
            <person name="Feldman A."/>
            <person name="Lin J.S."/>
            <person name="Chang W.E."/>
            <person name="Higgs B.W."/>
            <person name="Demirev P."/>
            <person name="Lindquist J."/>
            <person name="Liem A."/>
            <person name="Fochler E."/>
            <person name="Read T.D."/>
            <person name="Tapia R."/>
            <person name="Johnson S."/>
            <person name="Bishop-Lilly K.A."/>
            <person name="Detter C."/>
            <person name="Han C."/>
            <person name="Sozhamannan S."/>
            <person name="Rosenzweig C.N."/>
            <person name="Skowronski E.W."/>
        </authorList>
    </citation>
    <scope>NUCLEOTIDE SEQUENCE [LARGE SCALE GENOMIC DNA]</scope>
    <source>
        <strain evidence="1 2">Y4G10-17</strain>
    </source>
</reference>
<evidence type="ECO:0008006" key="3">
    <source>
        <dbReference type="Google" id="ProtNLM"/>
    </source>
</evidence>
<dbReference type="AlphaFoldDB" id="A0A432WJ56"/>
<dbReference type="RefSeq" id="WP_126798318.1">
    <property type="nucleotide sequence ID" value="NZ_PIPO01000002.1"/>
</dbReference>
<accession>A0A432WJ56</accession>
<proteinExistence type="predicted"/>
<evidence type="ECO:0000313" key="2">
    <source>
        <dbReference type="Proteomes" id="UP000287823"/>
    </source>
</evidence>